<protein>
    <submittedName>
        <fullName evidence="2">Uncharacterized protein</fullName>
    </submittedName>
</protein>
<evidence type="ECO:0000313" key="2">
    <source>
        <dbReference type="EMBL" id="RGP77599.1"/>
    </source>
</evidence>
<feature type="signal peptide" evidence="1">
    <location>
        <begin position="1"/>
        <end position="19"/>
    </location>
</feature>
<dbReference type="AlphaFoldDB" id="A0A395SZP7"/>
<reference evidence="2 3" key="1">
    <citation type="journal article" date="2018" name="PLoS Pathog.">
        <title>Evolution of structural diversity of trichothecenes, a family of toxins produced by plant pathogenic and entomopathogenic fungi.</title>
        <authorList>
            <person name="Proctor R.H."/>
            <person name="McCormick S.P."/>
            <person name="Kim H.S."/>
            <person name="Cardoza R.E."/>
            <person name="Stanley A.M."/>
            <person name="Lindo L."/>
            <person name="Kelly A."/>
            <person name="Brown D.W."/>
            <person name="Lee T."/>
            <person name="Vaughan M.M."/>
            <person name="Alexander N.J."/>
            <person name="Busman M."/>
            <person name="Gutierrez S."/>
        </authorList>
    </citation>
    <scope>NUCLEOTIDE SEQUENCE [LARGE SCALE GENOMIC DNA]</scope>
    <source>
        <strain evidence="2 3">NRRL 20695</strain>
    </source>
</reference>
<gene>
    <name evidence="2" type="ORF">FLONG3_4290</name>
</gene>
<keyword evidence="1" id="KW-0732">Signal</keyword>
<comment type="caution">
    <text evidence="2">The sequence shown here is derived from an EMBL/GenBank/DDBJ whole genome shotgun (WGS) entry which is preliminary data.</text>
</comment>
<feature type="chain" id="PRO_5017193668" evidence="1">
    <location>
        <begin position="20"/>
        <end position="126"/>
    </location>
</feature>
<organism evidence="2 3">
    <name type="scientific">Fusarium longipes</name>
    <dbReference type="NCBI Taxonomy" id="694270"/>
    <lineage>
        <taxon>Eukaryota</taxon>
        <taxon>Fungi</taxon>
        <taxon>Dikarya</taxon>
        <taxon>Ascomycota</taxon>
        <taxon>Pezizomycotina</taxon>
        <taxon>Sordariomycetes</taxon>
        <taxon>Hypocreomycetidae</taxon>
        <taxon>Hypocreales</taxon>
        <taxon>Nectriaceae</taxon>
        <taxon>Fusarium</taxon>
    </lineage>
</organism>
<evidence type="ECO:0000313" key="3">
    <source>
        <dbReference type="Proteomes" id="UP000266234"/>
    </source>
</evidence>
<evidence type="ECO:0000256" key="1">
    <source>
        <dbReference type="SAM" id="SignalP"/>
    </source>
</evidence>
<accession>A0A395SZP7</accession>
<proteinExistence type="predicted"/>
<dbReference type="Proteomes" id="UP000266234">
    <property type="component" value="Unassembled WGS sequence"/>
</dbReference>
<dbReference type="EMBL" id="PXOG01000090">
    <property type="protein sequence ID" value="RGP77599.1"/>
    <property type="molecule type" value="Genomic_DNA"/>
</dbReference>
<name>A0A395SZP7_9HYPO</name>
<sequence length="126" mass="14082">MHFSSILPVFAFMATLASANPIEEDITLEARDASGINLIKLDLGKGKSFTGVGEPGRCYNLPHNIKTFDVFSDKTKSLVSCFDCRVWTKDNCQGSFVELEGFKAFSAKGGKKPQYRSWKCKCKDEW</sequence>
<dbReference type="OrthoDB" id="5022742at2759"/>
<keyword evidence="3" id="KW-1185">Reference proteome</keyword>